<dbReference type="Pfam" id="PF24596">
    <property type="entry name" value="DUF7620"/>
    <property type="match status" value="1"/>
</dbReference>
<evidence type="ECO:0000256" key="1">
    <source>
        <dbReference type="SAM" id="Coils"/>
    </source>
</evidence>
<dbReference type="GeneID" id="80019425"/>
<proteinExistence type="predicted"/>
<dbReference type="KEGG" id="vg:80019425"/>
<dbReference type="Proteomes" id="UP000318419">
    <property type="component" value="Genome"/>
</dbReference>
<feature type="coiled-coil region" evidence="1">
    <location>
        <begin position="9"/>
        <end position="36"/>
    </location>
</feature>
<evidence type="ECO:0000313" key="3">
    <source>
        <dbReference type="Proteomes" id="UP000318419"/>
    </source>
</evidence>
<keyword evidence="3" id="KW-1185">Reference proteome</keyword>
<dbReference type="InterPro" id="IPR056037">
    <property type="entry name" value="DUF7620"/>
</dbReference>
<accession>A0A4Y6ENY4</accession>
<evidence type="ECO:0000313" key="2">
    <source>
        <dbReference type="EMBL" id="QDF19767.1"/>
    </source>
</evidence>
<name>A0A4Y6ENY4_9CAUD</name>
<gene>
    <name evidence="2" type="primary">35</name>
    <name evidence="2" type="ORF">SEA_LILSPOTTY_35</name>
</gene>
<dbReference type="EMBL" id="MK977707">
    <property type="protein sequence ID" value="QDF19767.1"/>
    <property type="molecule type" value="Genomic_DNA"/>
</dbReference>
<sequence>MMFPWKRWEAAARRRLAEAERRSEVAEQLIEQTRITTARYDQVTQKNGWTELFARAMEAR</sequence>
<keyword evidence="1" id="KW-0175">Coiled coil</keyword>
<reference evidence="2 3" key="1">
    <citation type="submission" date="2019-05" db="EMBL/GenBank/DDBJ databases">
        <authorList>
            <person name="Kim R."/>
            <person name="Haleblian K.L."/>
            <person name="Torres C.-L.T."/>
            <person name="Chong M.Y."/>
            <person name="Duong K."/>
            <person name="Lee C."/>
            <person name="Lai L.T."/>
            <person name="Ballew A.S."/>
            <person name="Ly A.M."/>
            <person name="Wu S."/>
            <person name="Ngo R.T."/>
            <person name="Freise A.C."/>
            <person name="Reddi K."/>
            <person name="Moberg-Parker J."/>
            <person name="Garlena R.A."/>
            <person name="Russell D.A."/>
            <person name="Pope W.H."/>
            <person name="Jacobs-Sera D."/>
            <person name="Hatfull G.F."/>
        </authorList>
    </citation>
    <scope>NUCLEOTIDE SEQUENCE [LARGE SCALE GENOMIC DNA]</scope>
</reference>
<organism evidence="2 3">
    <name type="scientific">Mycobacterium phage LilSpotty</name>
    <dbReference type="NCBI Taxonomy" id="2588512"/>
    <lineage>
        <taxon>Viruses</taxon>
        <taxon>Duplodnaviria</taxon>
        <taxon>Heunggongvirae</taxon>
        <taxon>Uroviricota</taxon>
        <taxon>Caudoviricetes</taxon>
        <taxon>Lilspottyvirus</taxon>
        <taxon>Lilspottyvirus lilspotty</taxon>
    </lineage>
</organism>
<protein>
    <submittedName>
        <fullName evidence="2">Uncharacterized protein</fullName>
    </submittedName>
</protein>
<dbReference type="RefSeq" id="YP_010754824.1">
    <property type="nucleotide sequence ID" value="NC_073464.1"/>
</dbReference>